<evidence type="ECO:0000313" key="3">
    <source>
        <dbReference type="EMBL" id="OGG43073.1"/>
    </source>
</evidence>
<protein>
    <recommendedName>
        <fullName evidence="5">Glycosyltransferase subfamily 4-like N-terminal domain-containing protein</fullName>
    </recommendedName>
</protein>
<dbReference type="Gene3D" id="3.40.50.2000">
    <property type="entry name" value="Glycogen Phosphorylase B"/>
    <property type="match status" value="2"/>
</dbReference>
<name>A0A1F6C1Y8_9BACT</name>
<evidence type="ECO:0000313" key="4">
    <source>
        <dbReference type="Proteomes" id="UP000178249"/>
    </source>
</evidence>
<feature type="domain" description="Glycosyltransferase subfamily 4-like N-terminal" evidence="2">
    <location>
        <begin position="58"/>
        <end position="163"/>
    </location>
</feature>
<dbReference type="GO" id="GO:0016757">
    <property type="term" value="F:glycosyltransferase activity"/>
    <property type="evidence" value="ECO:0007669"/>
    <property type="project" value="InterPro"/>
</dbReference>
<dbReference type="InterPro" id="IPR028098">
    <property type="entry name" value="Glyco_trans_4-like_N"/>
</dbReference>
<sequence>MRFIALSQDQTILRSGKTQDRIKSYGTIVDELTVILFGVGVPHEEHISPNVRIIASGGGMKVSAFIRGVQTLFRIAPQYDLITAQDPFFLGFAAVWAGRIKKIPVQIQVHTDCFSKNYWSESFVRVLQALLASWVLPRAACVRAVSERVAKRVRQMTSAPVSVLPIRVSVDAIPTPRPTIFHDRFTALAVSRLSHEKQLSVIIDALAQTQDIDLVIVGDGPLRVSLERRAKERDVAGRVRFEGGQNDLSAYYQHAQAFVQCSRYEGYGMTLVEAALAGLPIVSTDVGIIGDMLRPDEEAIVVSAQPKEYADALGRLQTEREFAYALGARAKKRAESFQKSEAEYLADYQHALAACAVRK</sequence>
<dbReference type="PANTHER" id="PTHR45947:SF3">
    <property type="entry name" value="SULFOQUINOVOSYL TRANSFERASE SQD2"/>
    <property type="match status" value="1"/>
</dbReference>
<evidence type="ECO:0000259" key="1">
    <source>
        <dbReference type="Pfam" id="PF00534"/>
    </source>
</evidence>
<feature type="domain" description="Glycosyl transferase family 1" evidence="1">
    <location>
        <begin position="180"/>
        <end position="333"/>
    </location>
</feature>
<dbReference type="Proteomes" id="UP000178249">
    <property type="component" value="Unassembled WGS sequence"/>
</dbReference>
<dbReference type="InterPro" id="IPR001296">
    <property type="entry name" value="Glyco_trans_1"/>
</dbReference>
<evidence type="ECO:0000259" key="2">
    <source>
        <dbReference type="Pfam" id="PF13579"/>
    </source>
</evidence>
<dbReference type="PANTHER" id="PTHR45947">
    <property type="entry name" value="SULFOQUINOVOSYL TRANSFERASE SQD2"/>
    <property type="match status" value="1"/>
</dbReference>
<evidence type="ECO:0008006" key="5">
    <source>
        <dbReference type="Google" id="ProtNLM"/>
    </source>
</evidence>
<dbReference type="Pfam" id="PF00534">
    <property type="entry name" value="Glycos_transf_1"/>
    <property type="match status" value="1"/>
</dbReference>
<comment type="caution">
    <text evidence="3">The sequence shown here is derived from an EMBL/GenBank/DDBJ whole genome shotgun (WGS) entry which is preliminary data.</text>
</comment>
<accession>A0A1F6C1Y8</accession>
<proteinExistence type="predicted"/>
<reference evidence="3 4" key="1">
    <citation type="journal article" date="2016" name="Nat. Commun.">
        <title>Thousands of microbial genomes shed light on interconnected biogeochemical processes in an aquifer system.</title>
        <authorList>
            <person name="Anantharaman K."/>
            <person name="Brown C.T."/>
            <person name="Hug L.A."/>
            <person name="Sharon I."/>
            <person name="Castelle C.J."/>
            <person name="Probst A.J."/>
            <person name="Thomas B.C."/>
            <person name="Singh A."/>
            <person name="Wilkins M.J."/>
            <person name="Karaoz U."/>
            <person name="Brodie E.L."/>
            <person name="Williams K.H."/>
            <person name="Hubbard S.S."/>
            <person name="Banfield J.F."/>
        </authorList>
    </citation>
    <scope>NUCLEOTIDE SEQUENCE [LARGE SCALE GENOMIC DNA]</scope>
</reference>
<dbReference type="Pfam" id="PF13579">
    <property type="entry name" value="Glyco_trans_4_4"/>
    <property type="match status" value="1"/>
</dbReference>
<dbReference type="EMBL" id="MFKP01000054">
    <property type="protein sequence ID" value="OGG43073.1"/>
    <property type="molecule type" value="Genomic_DNA"/>
</dbReference>
<dbReference type="SUPFAM" id="SSF53756">
    <property type="entry name" value="UDP-Glycosyltransferase/glycogen phosphorylase"/>
    <property type="match status" value="1"/>
</dbReference>
<dbReference type="AlphaFoldDB" id="A0A1F6C1Y8"/>
<gene>
    <name evidence="3" type="ORF">A2841_01495</name>
</gene>
<dbReference type="InterPro" id="IPR050194">
    <property type="entry name" value="Glycosyltransferase_grp1"/>
</dbReference>
<organism evidence="3 4">
    <name type="scientific">Candidatus Kaiserbacteria bacterium RIFCSPHIGHO2_01_FULL_48_10</name>
    <dbReference type="NCBI Taxonomy" id="1798476"/>
    <lineage>
        <taxon>Bacteria</taxon>
        <taxon>Candidatus Kaiseribacteriota</taxon>
    </lineage>
</organism>